<dbReference type="KEGG" id="rhg:EXZ61_14740"/>
<name>A0A515ERN9_9BURK</name>
<evidence type="ECO:0000313" key="2">
    <source>
        <dbReference type="EMBL" id="QDL55325.1"/>
    </source>
</evidence>
<dbReference type="AlphaFoldDB" id="A0A515ERN9"/>
<dbReference type="EMBL" id="CP036282">
    <property type="protein sequence ID" value="QDL55325.1"/>
    <property type="molecule type" value="Genomic_DNA"/>
</dbReference>
<feature type="domain" description="HTH cro/C1-type" evidence="1">
    <location>
        <begin position="20"/>
        <end position="66"/>
    </location>
</feature>
<dbReference type="Gene3D" id="1.10.260.40">
    <property type="entry name" value="lambda repressor-like DNA-binding domains"/>
    <property type="match status" value="1"/>
</dbReference>
<reference evidence="3" key="1">
    <citation type="submission" date="2019-02" db="EMBL/GenBank/DDBJ databases">
        <title>Complete genome sequence of Rhodoferax sp. Gr-4.</title>
        <authorList>
            <person name="Jin L."/>
        </authorList>
    </citation>
    <scope>NUCLEOTIDE SEQUENCE [LARGE SCALE GENOMIC DNA]</scope>
    <source>
        <strain evidence="3">Gr-4</strain>
    </source>
</reference>
<dbReference type="RefSeq" id="WP_142812483.1">
    <property type="nucleotide sequence ID" value="NZ_CP036282.1"/>
</dbReference>
<dbReference type="CDD" id="cd00093">
    <property type="entry name" value="HTH_XRE"/>
    <property type="match status" value="1"/>
</dbReference>
<sequence>MAEHEIFFDVGQRIAALRGKLTQAGFAQRVGASRSSVEGWEAGKRLPDGSSLLRMHEAFGADITYLLTGKTGGAAPRLRPDQEELLANYDKANSDGRERIRQISATAANAPKRSAKPAPQTSTLIEGEANEIASNHHHVKVKGSNNKVMTMSRK</sequence>
<accession>A0A515ERN9</accession>
<dbReference type="Pfam" id="PF01381">
    <property type="entry name" value="HTH_3"/>
    <property type="match status" value="1"/>
</dbReference>
<dbReference type="InterPro" id="IPR001387">
    <property type="entry name" value="Cro/C1-type_HTH"/>
</dbReference>
<dbReference type="SUPFAM" id="SSF47413">
    <property type="entry name" value="lambda repressor-like DNA-binding domains"/>
    <property type="match status" value="1"/>
</dbReference>
<dbReference type="SMART" id="SM00530">
    <property type="entry name" value="HTH_XRE"/>
    <property type="match status" value="1"/>
</dbReference>
<dbReference type="Proteomes" id="UP000317365">
    <property type="component" value="Chromosome"/>
</dbReference>
<dbReference type="PROSITE" id="PS50943">
    <property type="entry name" value="HTH_CROC1"/>
    <property type="match status" value="1"/>
</dbReference>
<evidence type="ECO:0000313" key="3">
    <source>
        <dbReference type="Proteomes" id="UP000317365"/>
    </source>
</evidence>
<evidence type="ECO:0000259" key="1">
    <source>
        <dbReference type="PROSITE" id="PS50943"/>
    </source>
</evidence>
<keyword evidence="3" id="KW-1185">Reference proteome</keyword>
<organism evidence="2 3">
    <name type="scientific">Rhodoferax aquaticus</name>
    <dbReference type="NCBI Taxonomy" id="2527691"/>
    <lineage>
        <taxon>Bacteria</taxon>
        <taxon>Pseudomonadati</taxon>
        <taxon>Pseudomonadota</taxon>
        <taxon>Betaproteobacteria</taxon>
        <taxon>Burkholderiales</taxon>
        <taxon>Comamonadaceae</taxon>
        <taxon>Rhodoferax</taxon>
    </lineage>
</organism>
<protein>
    <submittedName>
        <fullName evidence="2">XRE family transcriptional regulator</fullName>
    </submittedName>
</protein>
<reference evidence="3" key="2">
    <citation type="journal article" date="2020" name="Int. J. Syst. Evol. Microbiol.">
        <title>Genomic insights into a novel species Rhodoferax aquaticus sp. nov., isolated from freshwater.</title>
        <authorList>
            <person name="Li T."/>
            <person name="Zhuo Y."/>
            <person name="Jin C.Z."/>
            <person name="Wu X."/>
            <person name="Ko S.R."/>
            <person name="Jin F.J."/>
            <person name="Ahn C.Y."/>
            <person name="Oh H.M."/>
            <person name="Lee H.G."/>
            <person name="Jin L."/>
        </authorList>
    </citation>
    <scope>NUCLEOTIDE SEQUENCE [LARGE SCALE GENOMIC DNA]</scope>
    <source>
        <strain evidence="3">Gr-4</strain>
    </source>
</reference>
<gene>
    <name evidence="2" type="ORF">EXZ61_14740</name>
</gene>
<dbReference type="GO" id="GO:0003677">
    <property type="term" value="F:DNA binding"/>
    <property type="evidence" value="ECO:0007669"/>
    <property type="project" value="InterPro"/>
</dbReference>
<dbReference type="InterPro" id="IPR010982">
    <property type="entry name" value="Lambda_DNA-bd_dom_sf"/>
</dbReference>
<proteinExistence type="predicted"/>